<keyword evidence="7" id="KW-1185">Reference proteome</keyword>
<name>A0ABP1PWW8_9HEXA</name>
<evidence type="ECO:0000313" key="7">
    <source>
        <dbReference type="Proteomes" id="UP001642540"/>
    </source>
</evidence>
<comment type="caution">
    <text evidence="6">The sequence shown here is derived from an EMBL/GenBank/DDBJ whole genome shotgun (WGS) entry which is preliminary data.</text>
</comment>
<sequence>MEDSQKLRTAWNDVYTKTVKKYDASFSDEGLFSKHGVASTSSQNENSSKKPHSPSCLLDSLVSCGLRPKDPILNLLLDAISLKFVELEKQTESPQLNTSQILPLPVDENNSSFQTAAEDEDDETEDEDPFFSSPSLMNYNLKSLNHSRAKTPSPFSKNQLKAAHPSTSEIQSVEETSLQREKPVRRQLNYIESQDIKAATPELIELNEKDRGFLEDSTIVLDATPPPLPRPSVKSHHSHRETKNSSSNSTLNESLDATMFPPVKLSFMLPKKKKEAWVDADISRQKSKLSNPKRMRQVNLLTMARNFPTKKVDVTTLKEYNGGSLSCTESEPNEVGNENLNKGTGSKRKSDEAIEGKGKDKKDRLDSSSLSDTMFEMSPIKVITAQSQKSFKTPPSSPKPSTSAAANKKNKPLSPVQVNLIQNNQPKGSGFRNGKEKLESTLDLIKDFDKIPKRGPASPTFRYKEPTVRKKNERALLAGHECQECEQYYACLQSQLDEREIARVINRCSRHRAKAPPVNLNNTPVDFWSTKVPPTQELYDQRYIKVSSICFTPPKPRPPRESDYDSEDEMF</sequence>
<feature type="compositionally biased region" description="Polar residues" evidence="4">
    <location>
        <begin position="323"/>
        <end position="344"/>
    </location>
</feature>
<evidence type="ECO:0000256" key="1">
    <source>
        <dbReference type="ARBA" id="ARBA00004123"/>
    </source>
</evidence>
<evidence type="ECO:0000259" key="5">
    <source>
        <dbReference type="Pfam" id="PF08573"/>
    </source>
</evidence>
<dbReference type="InterPro" id="IPR013882">
    <property type="entry name" value="Ctp1_C"/>
</dbReference>
<organism evidence="6 7">
    <name type="scientific">Orchesella dallaii</name>
    <dbReference type="NCBI Taxonomy" id="48710"/>
    <lineage>
        <taxon>Eukaryota</taxon>
        <taxon>Metazoa</taxon>
        <taxon>Ecdysozoa</taxon>
        <taxon>Arthropoda</taxon>
        <taxon>Hexapoda</taxon>
        <taxon>Collembola</taxon>
        <taxon>Entomobryomorpha</taxon>
        <taxon>Entomobryoidea</taxon>
        <taxon>Orchesellidae</taxon>
        <taxon>Orchesellinae</taxon>
        <taxon>Orchesella</taxon>
    </lineage>
</organism>
<keyword evidence="2" id="KW-0227">DNA damage</keyword>
<reference evidence="6 7" key="1">
    <citation type="submission" date="2024-08" db="EMBL/GenBank/DDBJ databases">
        <authorList>
            <person name="Cucini C."/>
            <person name="Frati F."/>
        </authorList>
    </citation>
    <scope>NUCLEOTIDE SEQUENCE [LARGE SCALE GENOMIC DNA]</scope>
</reference>
<evidence type="ECO:0000256" key="2">
    <source>
        <dbReference type="ARBA" id="ARBA00022763"/>
    </source>
</evidence>
<proteinExistence type="predicted"/>
<dbReference type="Proteomes" id="UP001642540">
    <property type="component" value="Unassembled WGS sequence"/>
</dbReference>
<feature type="region of interest" description="Disordered" evidence="4">
    <location>
        <begin position="220"/>
        <end position="255"/>
    </location>
</feature>
<evidence type="ECO:0000313" key="6">
    <source>
        <dbReference type="EMBL" id="CAL8080573.1"/>
    </source>
</evidence>
<feature type="region of interest" description="Disordered" evidence="4">
    <location>
        <begin position="323"/>
        <end position="373"/>
    </location>
</feature>
<feature type="region of interest" description="Disordered" evidence="4">
    <location>
        <begin position="385"/>
        <end position="417"/>
    </location>
</feature>
<comment type="subcellular location">
    <subcellularLocation>
        <location evidence="1">Nucleus</location>
    </subcellularLocation>
</comment>
<feature type="compositionally biased region" description="Polar residues" evidence="4">
    <location>
        <begin position="153"/>
        <end position="176"/>
    </location>
</feature>
<evidence type="ECO:0000256" key="4">
    <source>
        <dbReference type="SAM" id="MobiDB-lite"/>
    </source>
</evidence>
<dbReference type="Pfam" id="PF08573">
    <property type="entry name" value="SAE2"/>
    <property type="match status" value="1"/>
</dbReference>
<protein>
    <recommendedName>
        <fullName evidence="5">DNA endonuclease activator Ctp1 C-terminal domain-containing protein</fullName>
    </recommendedName>
</protein>
<feature type="region of interest" description="Disordered" evidence="4">
    <location>
        <begin position="552"/>
        <end position="571"/>
    </location>
</feature>
<keyword evidence="3" id="KW-0539">Nucleus</keyword>
<evidence type="ECO:0000256" key="3">
    <source>
        <dbReference type="ARBA" id="ARBA00023242"/>
    </source>
</evidence>
<feature type="region of interest" description="Disordered" evidence="4">
    <location>
        <begin position="147"/>
        <end position="182"/>
    </location>
</feature>
<dbReference type="EMBL" id="CAXLJM020000014">
    <property type="protein sequence ID" value="CAL8080573.1"/>
    <property type="molecule type" value="Genomic_DNA"/>
</dbReference>
<feature type="compositionally biased region" description="Low complexity" evidence="4">
    <location>
        <begin position="244"/>
        <end position="255"/>
    </location>
</feature>
<feature type="compositionally biased region" description="Basic and acidic residues" evidence="4">
    <location>
        <begin position="348"/>
        <end position="366"/>
    </location>
</feature>
<feature type="compositionally biased region" description="Polar residues" evidence="4">
    <location>
        <begin position="92"/>
        <end position="101"/>
    </location>
</feature>
<accession>A0ABP1PWW8</accession>
<feature type="compositionally biased region" description="Low complexity" evidence="4">
    <location>
        <begin position="386"/>
        <end position="407"/>
    </location>
</feature>
<feature type="region of interest" description="Disordered" evidence="4">
    <location>
        <begin position="92"/>
        <end position="130"/>
    </location>
</feature>
<gene>
    <name evidence="6" type="ORF">ODALV1_LOCUS4681</name>
</gene>
<feature type="compositionally biased region" description="Acidic residues" evidence="4">
    <location>
        <begin position="117"/>
        <end position="129"/>
    </location>
</feature>
<feature type="domain" description="DNA endonuclease activator Ctp1 C-terminal" evidence="5">
    <location>
        <begin position="494"/>
        <end position="537"/>
    </location>
</feature>